<dbReference type="AlphaFoldDB" id="A0A8J8BER7"/>
<evidence type="ECO:0000313" key="2">
    <source>
        <dbReference type="Proteomes" id="UP000677913"/>
    </source>
</evidence>
<dbReference type="RefSeq" id="WP_211471970.1">
    <property type="nucleotide sequence ID" value="NZ_JAGSXH010000177.1"/>
</dbReference>
<comment type="caution">
    <text evidence="1">The sequence shown here is derived from an EMBL/GenBank/DDBJ whole genome shotgun (WGS) entry which is preliminary data.</text>
</comment>
<reference evidence="1" key="1">
    <citation type="submission" date="2021-04" db="EMBL/GenBank/DDBJ databases">
        <title>Genome based classification of Actinospica acidithermotolerans sp. nov., an actinobacterium isolated from an Indonesian hot spring.</title>
        <authorList>
            <person name="Kusuma A.B."/>
            <person name="Putra K.E."/>
            <person name="Nafisah S."/>
            <person name="Loh J."/>
            <person name="Nouioui I."/>
            <person name="Goodfellow M."/>
        </authorList>
    </citation>
    <scope>NUCLEOTIDE SEQUENCE</scope>
    <source>
        <strain evidence="1">DSM 45618</strain>
    </source>
</reference>
<dbReference type="Proteomes" id="UP000677913">
    <property type="component" value="Unassembled WGS sequence"/>
</dbReference>
<protein>
    <submittedName>
        <fullName evidence="1">Uncharacterized protein</fullName>
    </submittedName>
</protein>
<organism evidence="1 2">
    <name type="scientific">Actinocrinis puniceicyclus</name>
    <dbReference type="NCBI Taxonomy" id="977794"/>
    <lineage>
        <taxon>Bacteria</taxon>
        <taxon>Bacillati</taxon>
        <taxon>Actinomycetota</taxon>
        <taxon>Actinomycetes</taxon>
        <taxon>Catenulisporales</taxon>
        <taxon>Actinospicaceae</taxon>
        <taxon>Actinocrinis</taxon>
    </lineage>
</organism>
<evidence type="ECO:0000313" key="1">
    <source>
        <dbReference type="EMBL" id="MBS2966668.1"/>
    </source>
</evidence>
<sequence>MRTYRYKVQTSAFGLFLGIGAEVHRSQDPPAIGHRAGTRVWLDASNITDTFRGKPLLLNEHEIDWLLAGLRTVADEIESIETTGHILITVRALEIVETDYDEVALAPAVAEWAAAEFGLAPGRGRITRDTGTGRYRLEWNA</sequence>
<accession>A0A8J8BER7</accession>
<name>A0A8J8BER7_9ACTN</name>
<dbReference type="EMBL" id="JAGSXH010000177">
    <property type="protein sequence ID" value="MBS2966668.1"/>
    <property type="molecule type" value="Genomic_DNA"/>
</dbReference>
<gene>
    <name evidence="1" type="ORF">KGA66_26765</name>
</gene>
<keyword evidence="2" id="KW-1185">Reference proteome</keyword>
<proteinExistence type="predicted"/>